<organism evidence="2 3">
    <name type="scientific">Botrimarina mediterranea</name>
    <dbReference type="NCBI Taxonomy" id="2528022"/>
    <lineage>
        <taxon>Bacteria</taxon>
        <taxon>Pseudomonadati</taxon>
        <taxon>Planctomycetota</taxon>
        <taxon>Planctomycetia</taxon>
        <taxon>Pirellulales</taxon>
        <taxon>Lacipirellulaceae</taxon>
        <taxon>Botrimarina</taxon>
    </lineage>
</organism>
<reference evidence="2 3" key="1">
    <citation type="submission" date="2019-02" db="EMBL/GenBank/DDBJ databases">
        <title>Deep-cultivation of Planctomycetes and their phenomic and genomic characterization uncovers novel biology.</title>
        <authorList>
            <person name="Wiegand S."/>
            <person name="Jogler M."/>
            <person name="Boedeker C."/>
            <person name="Pinto D."/>
            <person name="Vollmers J."/>
            <person name="Rivas-Marin E."/>
            <person name="Kohn T."/>
            <person name="Peeters S.H."/>
            <person name="Heuer A."/>
            <person name="Rast P."/>
            <person name="Oberbeckmann S."/>
            <person name="Bunk B."/>
            <person name="Jeske O."/>
            <person name="Meyerdierks A."/>
            <person name="Storesund J.E."/>
            <person name="Kallscheuer N."/>
            <person name="Luecker S."/>
            <person name="Lage O.M."/>
            <person name="Pohl T."/>
            <person name="Merkel B.J."/>
            <person name="Hornburger P."/>
            <person name="Mueller R.-W."/>
            <person name="Bruemmer F."/>
            <person name="Labrenz M."/>
            <person name="Spormann A.M."/>
            <person name="Op den Camp H."/>
            <person name="Overmann J."/>
            <person name="Amann R."/>
            <person name="Jetten M.S.M."/>
            <person name="Mascher T."/>
            <person name="Medema M.H."/>
            <person name="Devos D.P."/>
            <person name="Kaster A.-K."/>
            <person name="Ovreas L."/>
            <person name="Rohde M."/>
            <person name="Galperin M.Y."/>
            <person name="Jogler C."/>
        </authorList>
    </citation>
    <scope>NUCLEOTIDE SEQUENCE [LARGE SCALE GENOMIC DNA]</scope>
    <source>
        <strain evidence="2 3">Spa11</strain>
    </source>
</reference>
<dbReference type="Proteomes" id="UP000316426">
    <property type="component" value="Chromosome"/>
</dbReference>
<evidence type="ECO:0008006" key="4">
    <source>
        <dbReference type="Google" id="ProtNLM"/>
    </source>
</evidence>
<sequence length="316" mass="35520">MTNLYSVESATTLPIVLCHPACSGGSLIYRHLVAATGCVSVHEVGHHWLPRPEDFRPLDPESQLTSMGKLSPEDFAEIYWTRMLNASVIAKRSASRLLVREHTHQYYFDDSEPTGADISWLRHEYQRRTGAIPPTVVSYRDPVDCWLGMKASFPDTVSYDFNAYCDRYLQWILPAIESARESRHLVYLIKYEDFCESSTNLILQCASALRVRAGSTYQPATVSSSGNSGRRNDSRVSRRPRRPYTLRLVSEALASDSYAKLCSLLDYRHLADEPKLQPGLHSLVRTGASAFRTLSEGALSITKASTRVLQRTANMP</sequence>
<gene>
    <name evidence="2" type="ORF">Spa11_28770</name>
</gene>
<dbReference type="Gene3D" id="3.40.50.300">
    <property type="entry name" value="P-loop containing nucleotide triphosphate hydrolases"/>
    <property type="match status" value="1"/>
</dbReference>
<protein>
    <recommendedName>
        <fullName evidence="4">Sulfotransferase family protein</fullName>
    </recommendedName>
</protein>
<dbReference type="KEGG" id="bmei:Spa11_28770"/>
<evidence type="ECO:0000313" key="2">
    <source>
        <dbReference type="EMBL" id="QDV74670.1"/>
    </source>
</evidence>
<evidence type="ECO:0000313" key="3">
    <source>
        <dbReference type="Proteomes" id="UP000316426"/>
    </source>
</evidence>
<accession>A0A518KA60</accession>
<dbReference type="AlphaFoldDB" id="A0A518KA60"/>
<proteinExistence type="predicted"/>
<dbReference type="EMBL" id="CP036349">
    <property type="protein sequence ID" value="QDV74670.1"/>
    <property type="molecule type" value="Genomic_DNA"/>
</dbReference>
<dbReference type="InterPro" id="IPR027417">
    <property type="entry name" value="P-loop_NTPase"/>
</dbReference>
<dbReference type="SUPFAM" id="SSF52540">
    <property type="entry name" value="P-loop containing nucleoside triphosphate hydrolases"/>
    <property type="match status" value="1"/>
</dbReference>
<keyword evidence="3" id="KW-1185">Reference proteome</keyword>
<name>A0A518KA60_9BACT</name>
<evidence type="ECO:0000256" key="1">
    <source>
        <dbReference type="SAM" id="MobiDB-lite"/>
    </source>
</evidence>
<feature type="region of interest" description="Disordered" evidence="1">
    <location>
        <begin position="218"/>
        <end position="240"/>
    </location>
</feature>